<keyword evidence="5" id="KW-0966">Cell projection</keyword>
<evidence type="ECO:0008006" key="9">
    <source>
        <dbReference type="Google" id="ProtNLM"/>
    </source>
</evidence>
<dbReference type="EMBL" id="BEGY01000003">
    <property type="protein sequence ID" value="GAX73299.1"/>
    <property type="molecule type" value="Genomic_DNA"/>
</dbReference>
<evidence type="ECO:0000313" key="7">
    <source>
        <dbReference type="EMBL" id="GAX73299.1"/>
    </source>
</evidence>
<evidence type="ECO:0000256" key="6">
    <source>
        <dbReference type="SAM" id="MobiDB-lite"/>
    </source>
</evidence>
<organism evidence="7 8">
    <name type="scientific">Chlamydomonas eustigma</name>
    <dbReference type="NCBI Taxonomy" id="1157962"/>
    <lineage>
        <taxon>Eukaryota</taxon>
        <taxon>Viridiplantae</taxon>
        <taxon>Chlorophyta</taxon>
        <taxon>core chlorophytes</taxon>
        <taxon>Chlorophyceae</taxon>
        <taxon>CS clade</taxon>
        <taxon>Chlamydomonadales</taxon>
        <taxon>Chlamydomonadaceae</taxon>
        <taxon>Chlamydomonas</taxon>
    </lineage>
</organism>
<evidence type="ECO:0000313" key="8">
    <source>
        <dbReference type="Proteomes" id="UP000232323"/>
    </source>
</evidence>
<dbReference type="OrthoDB" id="272202at2759"/>
<proteinExistence type="predicted"/>
<dbReference type="GO" id="GO:0035082">
    <property type="term" value="P:axoneme assembly"/>
    <property type="evidence" value="ECO:0007669"/>
    <property type="project" value="TreeGrafter"/>
</dbReference>
<comment type="subcellular location">
    <subcellularLocation>
        <location evidence="1">Cytoplasm</location>
        <location evidence="1">Cytoskeleton</location>
        <location evidence="1">Cilium axoneme</location>
    </subcellularLocation>
</comment>
<keyword evidence="2" id="KW-0963">Cytoplasm</keyword>
<evidence type="ECO:0000256" key="4">
    <source>
        <dbReference type="ARBA" id="ARBA00023212"/>
    </source>
</evidence>
<dbReference type="STRING" id="1157962.A0A250WRH3"/>
<name>A0A250WRH3_9CHLO</name>
<sequence>MPPITYETALAFLQKSQTTEGSSIYEHLTKVLAKVLDEKPLNALDLFEQSVVTKRTAFEAKESSPLVPVSSAPDAARAVATNALFGNPDLPIDPETGEPVESGTPNDYECEDVVADGVLLDALGAGLGRSEMYAAMLAVKKLGEDPVRNVATVRFFGKFFGLYSDYYVFETTLKDPPEMPEAPEGQVPYEANTGSNNYVYFVSPYLGGPFTQLPFVTPDQIKAARTIKKFMTGRLDSQVSTYPPFVGTEANYLRAQIARIAASTICCPAGCFIANEEGGLDKNEEWEGLPGKDAAQPTSWTHRYPHLKKQGRCELFKREPPEEEEDTFEPTEEELEEGPEPLASLEGDNPLADGTTPAWTAISSSSSESVKFQVGGVRSNLWPGAICAAKDKAFTNIYVGWGQKNAPFLPLPPPPVAKEFELALVESLELPPKPVPPPPEEE</sequence>
<dbReference type="CDD" id="cd22963">
    <property type="entry name" value="DD_CrRSP4-like"/>
    <property type="match status" value="1"/>
</dbReference>
<dbReference type="PANTHER" id="PTHR13159">
    <property type="entry name" value="RADIAL SPOKEHEAD-RELATED"/>
    <property type="match status" value="1"/>
</dbReference>
<evidence type="ECO:0000256" key="5">
    <source>
        <dbReference type="ARBA" id="ARBA00023273"/>
    </source>
</evidence>
<evidence type="ECO:0000256" key="1">
    <source>
        <dbReference type="ARBA" id="ARBA00004430"/>
    </source>
</evidence>
<dbReference type="GO" id="GO:0001534">
    <property type="term" value="C:radial spoke"/>
    <property type="evidence" value="ECO:0007669"/>
    <property type="project" value="InterPro"/>
</dbReference>
<dbReference type="PANTHER" id="PTHR13159:SF0">
    <property type="entry name" value="RADIAL SPOKE HEAD 6 HOMOLOG A"/>
    <property type="match status" value="1"/>
</dbReference>
<feature type="compositionally biased region" description="Acidic residues" evidence="6">
    <location>
        <begin position="321"/>
        <end position="339"/>
    </location>
</feature>
<comment type="caution">
    <text evidence="7">The sequence shown here is derived from an EMBL/GenBank/DDBJ whole genome shotgun (WGS) entry which is preliminary data.</text>
</comment>
<dbReference type="AlphaFoldDB" id="A0A250WRH3"/>
<reference evidence="7 8" key="1">
    <citation type="submission" date="2017-08" db="EMBL/GenBank/DDBJ databases">
        <title>Acidophilic green algal genome provides insights into adaptation to an acidic environment.</title>
        <authorList>
            <person name="Hirooka S."/>
            <person name="Hirose Y."/>
            <person name="Kanesaki Y."/>
            <person name="Higuchi S."/>
            <person name="Fujiwara T."/>
            <person name="Onuma R."/>
            <person name="Era A."/>
            <person name="Ohbayashi R."/>
            <person name="Uzuka A."/>
            <person name="Nozaki H."/>
            <person name="Yoshikawa H."/>
            <person name="Miyagishima S.Y."/>
        </authorList>
    </citation>
    <scope>NUCLEOTIDE SEQUENCE [LARGE SCALE GENOMIC DNA]</scope>
    <source>
        <strain evidence="7 8">NIES-2499</strain>
    </source>
</reference>
<accession>A0A250WRH3</accession>
<gene>
    <name evidence="7" type="ORF">CEUSTIGMA_g753.t1</name>
</gene>
<keyword evidence="3" id="KW-0969">Cilium</keyword>
<dbReference type="Proteomes" id="UP000232323">
    <property type="component" value="Unassembled WGS sequence"/>
</dbReference>
<dbReference type="InterPro" id="IPR006802">
    <property type="entry name" value="Radial_spoke"/>
</dbReference>
<keyword evidence="4" id="KW-0206">Cytoskeleton</keyword>
<keyword evidence="8" id="KW-1185">Reference proteome</keyword>
<dbReference type="GO" id="GO:0060294">
    <property type="term" value="P:cilium movement involved in cell motility"/>
    <property type="evidence" value="ECO:0007669"/>
    <property type="project" value="InterPro"/>
</dbReference>
<evidence type="ECO:0000256" key="2">
    <source>
        <dbReference type="ARBA" id="ARBA00022490"/>
    </source>
</evidence>
<evidence type="ECO:0000256" key="3">
    <source>
        <dbReference type="ARBA" id="ARBA00023069"/>
    </source>
</evidence>
<feature type="region of interest" description="Disordered" evidence="6">
    <location>
        <begin position="317"/>
        <end position="341"/>
    </location>
</feature>
<protein>
    <recommendedName>
        <fullName evidence="9">Radial spokehead-like protein</fullName>
    </recommendedName>
</protein>
<dbReference type="Pfam" id="PF04712">
    <property type="entry name" value="Radial_spoke"/>
    <property type="match status" value="2"/>
</dbReference>